<dbReference type="PROSITE" id="PS50110">
    <property type="entry name" value="RESPONSE_REGULATORY"/>
    <property type="match status" value="1"/>
</dbReference>
<dbReference type="Proteomes" id="UP000182652">
    <property type="component" value="Unassembled WGS sequence"/>
</dbReference>
<dbReference type="EMBL" id="FNSN01000003">
    <property type="protein sequence ID" value="SEC29008.1"/>
    <property type="molecule type" value="Genomic_DNA"/>
</dbReference>
<dbReference type="InterPro" id="IPR051271">
    <property type="entry name" value="2C-system_Tx_regulators"/>
</dbReference>
<evidence type="ECO:0000256" key="6">
    <source>
        <dbReference type="ARBA" id="ARBA00023125"/>
    </source>
</evidence>
<keyword evidence="5 9" id="KW-0805">Transcription regulation</keyword>
<feature type="modified residue" description="4-aspartylphosphate" evidence="10">
    <location>
        <position position="61"/>
    </location>
</feature>
<dbReference type="InterPro" id="IPR036390">
    <property type="entry name" value="WH_DNA-bd_sf"/>
</dbReference>
<keyword evidence="13" id="KW-1185">Reference proteome</keyword>
<dbReference type="Pfam" id="PF00072">
    <property type="entry name" value="Response_reg"/>
    <property type="match status" value="1"/>
</dbReference>
<evidence type="ECO:0000256" key="3">
    <source>
        <dbReference type="ARBA" id="ARBA00022553"/>
    </source>
</evidence>
<evidence type="ECO:0000256" key="1">
    <source>
        <dbReference type="ARBA" id="ARBA00004496"/>
    </source>
</evidence>
<evidence type="ECO:0000256" key="9">
    <source>
        <dbReference type="PIRNR" id="PIRNR006171"/>
    </source>
</evidence>
<comment type="subcellular location">
    <subcellularLocation>
        <location evidence="1 9">Cytoplasm</location>
    </subcellularLocation>
</comment>
<proteinExistence type="predicted"/>
<keyword evidence="8 9" id="KW-0804">Transcription</keyword>
<keyword evidence="2 9" id="KW-0963">Cytoplasm</keyword>
<accession>A0A1H4RB10</accession>
<dbReference type="SMART" id="SM00448">
    <property type="entry name" value="REC"/>
    <property type="match status" value="1"/>
</dbReference>
<dbReference type="InterPro" id="IPR001789">
    <property type="entry name" value="Sig_transdc_resp-reg_receiver"/>
</dbReference>
<sequence>MKPIRVLVVEDEAIAREAHAAYLDRLEGFEHAGSAAGGQEALKALSLARERGETVDLVLLDMNLPDLHGLDVARRMRSAGLLTDIIAITAVRELAVVRGAIATGVVQYLIKPFTYATFAEKLENYRAFRRTLDSSGAETEDASPAPVDQSAVDQAFATLRAPVELPLPKGISTTTLAAVRELVTTAPHPLSAAELAEQANLSRVTARRYLEHLVAAGVLRSTPRYGTPGRPENEYRSV</sequence>
<dbReference type="GO" id="GO:0003700">
    <property type="term" value="F:DNA-binding transcription factor activity"/>
    <property type="evidence" value="ECO:0007669"/>
    <property type="project" value="InterPro"/>
</dbReference>
<dbReference type="InterPro" id="IPR036388">
    <property type="entry name" value="WH-like_DNA-bd_sf"/>
</dbReference>
<dbReference type="SUPFAM" id="SSF46785">
    <property type="entry name" value="Winged helix' DNA-binding domain"/>
    <property type="match status" value="1"/>
</dbReference>
<dbReference type="STRING" id="156980.SAMN04489745_2509"/>
<keyword evidence="4 9" id="KW-0902">Two-component regulatory system</keyword>
<evidence type="ECO:0000256" key="5">
    <source>
        <dbReference type="ARBA" id="ARBA00023015"/>
    </source>
</evidence>
<keyword evidence="7 9" id="KW-0010">Activator</keyword>
<evidence type="ECO:0000256" key="8">
    <source>
        <dbReference type="ARBA" id="ARBA00023163"/>
    </source>
</evidence>
<dbReference type="Gene3D" id="1.10.10.10">
    <property type="entry name" value="Winged helix-like DNA-binding domain superfamily/Winged helix DNA-binding domain"/>
    <property type="match status" value="1"/>
</dbReference>
<dbReference type="AlphaFoldDB" id="A0A1H4RB10"/>
<evidence type="ECO:0000256" key="7">
    <source>
        <dbReference type="ARBA" id="ARBA00023159"/>
    </source>
</evidence>
<organism evidence="12 13">
    <name type="scientific">Arthrobacter woluwensis</name>
    <dbReference type="NCBI Taxonomy" id="156980"/>
    <lineage>
        <taxon>Bacteria</taxon>
        <taxon>Bacillati</taxon>
        <taxon>Actinomycetota</taxon>
        <taxon>Actinomycetes</taxon>
        <taxon>Micrococcales</taxon>
        <taxon>Micrococcaceae</taxon>
        <taxon>Arthrobacter</taxon>
    </lineage>
</organism>
<dbReference type="InterPro" id="IPR011006">
    <property type="entry name" value="CheY-like_superfamily"/>
</dbReference>
<dbReference type="RefSeq" id="WP_066215694.1">
    <property type="nucleotide sequence ID" value="NZ_FNSN01000003.1"/>
</dbReference>
<dbReference type="GO" id="GO:0003677">
    <property type="term" value="F:DNA binding"/>
    <property type="evidence" value="ECO:0007669"/>
    <property type="project" value="UniProtKB-KW"/>
</dbReference>
<dbReference type="GO" id="GO:0005737">
    <property type="term" value="C:cytoplasm"/>
    <property type="evidence" value="ECO:0007669"/>
    <property type="project" value="UniProtKB-SubCell"/>
</dbReference>
<dbReference type="Pfam" id="PF09339">
    <property type="entry name" value="HTH_IclR"/>
    <property type="match status" value="1"/>
</dbReference>
<protein>
    <recommendedName>
        <fullName evidence="9">Transcriptional regulatory protein</fullName>
    </recommendedName>
</protein>
<dbReference type="OrthoDB" id="7187989at2"/>
<dbReference type="GO" id="GO:0000156">
    <property type="term" value="F:phosphorelay response regulator activity"/>
    <property type="evidence" value="ECO:0007669"/>
    <property type="project" value="TreeGrafter"/>
</dbReference>
<evidence type="ECO:0000256" key="2">
    <source>
        <dbReference type="ARBA" id="ARBA00022490"/>
    </source>
</evidence>
<keyword evidence="3 10" id="KW-0597">Phosphoprotein</keyword>
<dbReference type="PANTHER" id="PTHR45526:SF1">
    <property type="entry name" value="TRANSCRIPTIONAL REGULATORY PROTEIN DCUR-RELATED"/>
    <property type="match status" value="1"/>
</dbReference>
<evidence type="ECO:0000313" key="12">
    <source>
        <dbReference type="EMBL" id="SEC29008.1"/>
    </source>
</evidence>
<evidence type="ECO:0000256" key="4">
    <source>
        <dbReference type="ARBA" id="ARBA00023012"/>
    </source>
</evidence>
<keyword evidence="6 9" id="KW-0238">DNA-binding</keyword>
<name>A0A1H4RB10_9MICC</name>
<feature type="domain" description="Response regulatory" evidence="11">
    <location>
        <begin position="5"/>
        <end position="126"/>
    </location>
</feature>
<gene>
    <name evidence="12" type="ORF">SAMN04489745_2509</name>
</gene>
<reference evidence="12 13" key="1">
    <citation type="submission" date="2016-10" db="EMBL/GenBank/DDBJ databases">
        <authorList>
            <person name="de Groot N.N."/>
        </authorList>
    </citation>
    <scope>NUCLEOTIDE SEQUENCE [LARGE SCALE GENOMIC DNA]</scope>
    <source>
        <strain evidence="12 13">DSM 10495</strain>
    </source>
</reference>
<dbReference type="PANTHER" id="PTHR45526">
    <property type="entry name" value="TRANSCRIPTIONAL REGULATORY PROTEIN DPIA"/>
    <property type="match status" value="1"/>
</dbReference>
<dbReference type="SUPFAM" id="SSF52172">
    <property type="entry name" value="CheY-like"/>
    <property type="match status" value="1"/>
</dbReference>
<dbReference type="InterPro" id="IPR024187">
    <property type="entry name" value="Sig_transdc_resp-reg_cit/mal"/>
</dbReference>
<evidence type="ECO:0000256" key="10">
    <source>
        <dbReference type="PROSITE-ProRule" id="PRU00169"/>
    </source>
</evidence>
<dbReference type="Gene3D" id="3.40.50.2300">
    <property type="match status" value="1"/>
</dbReference>
<dbReference type="PIRSF" id="PIRSF006171">
    <property type="entry name" value="RR_citrat_malat"/>
    <property type="match status" value="1"/>
</dbReference>
<dbReference type="InterPro" id="IPR005471">
    <property type="entry name" value="Tscrpt_reg_IclR_N"/>
</dbReference>
<evidence type="ECO:0000313" key="13">
    <source>
        <dbReference type="Proteomes" id="UP000182652"/>
    </source>
</evidence>
<evidence type="ECO:0000259" key="11">
    <source>
        <dbReference type="PROSITE" id="PS50110"/>
    </source>
</evidence>